<keyword evidence="2" id="KW-1133">Transmembrane helix</keyword>
<evidence type="ECO:0000313" key="5">
    <source>
        <dbReference type="WBParaSite" id="PgR107_g016_t01"/>
    </source>
</evidence>
<evidence type="ECO:0000256" key="1">
    <source>
        <dbReference type="ARBA" id="ARBA00022729"/>
    </source>
</evidence>
<proteinExistence type="predicted"/>
<protein>
    <submittedName>
        <fullName evidence="5">ZP domain-containing protein</fullName>
    </submittedName>
</protein>
<feature type="domain" description="ZP" evidence="3">
    <location>
        <begin position="1"/>
        <end position="84"/>
    </location>
</feature>
<organism evidence="4 5">
    <name type="scientific">Parascaris univalens</name>
    <name type="common">Nematode worm</name>
    <dbReference type="NCBI Taxonomy" id="6257"/>
    <lineage>
        <taxon>Eukaryota</taxon>
        <taxon>Metazoa</taxon>
        <taxon>Ecdysozoa</taxon>
        <taxon>Nematoda</taxon>
        <taxon>Chromadorea</taxon>
        <taxon>Rhabditida</taxon>
        <taxon>Spirurina</taxon>
        <taxon>Ascaridomorpha</taxon>
        <taxon>Ascaridoidea</taxon>
        <taxon>Ascarididae</taxon>
        <taxon>Parascaris</taxon>
    </lineage>
</organism>
<dbReference type="AlphaFoldDB" id="A0A915CAA9"/>
<dbReference type="InterPro" id="IPR057475">
    <property type="entry name" value="CUT_C"/>
</dbReference>
<name>A0A915CAA9_PARUN</name>
<keyword evidence="2" id="KW-0812">Transmembrane</keyword>
<dbReference type="InterPro" id="IPR051962">
    <property type="entry name" value="Cuticlin"/>
</dbReference>
<evidence type="ECO:0000256" key="2">
    <source>
        <dbReference type="SAM" id="Phobius"/>
    </source>
</evidence>
<reference evidence="5" key="1">
    <citation type="submission" date="2022-11" db="UniProtKB">
        <authorList>
            <consortium name="WormBaseParasite"/>
        </authorList>
    </citation>
    <scope>IDENTIFICATION</scope>
</reference>
<dbReference type="PANTHER" id="PTHR22907">
    <property type="entry name" value="GH04558P"/>
    <property type="match status" value="1"/>
</dbReference>
<dbReference type="WBParaSite" id="PgR107_g016_t01">
    <property type="protein sequence ID" value="PgR107_g016_t01"/>
    <property type="gene ID" value="PgR107_g016"/>
</dbReference>
<dbReference type="InterPro" id="IPR001507">
    <property type="entry name" value="ZP_dom"/>
</dbReference>
<keyword evidence="4" id="KW-1185">Reference proteome</keyword>
<dbReference type="Proteomes" id="UP000887569">
    <property type="component" value="Unplaced"/>
</dbReference>
<sequence>MFGILINNCYVTDGFGKRADVVDSKGCAVDPILITGIRYSPDLQRAYAESQVFKFADRPGVWFFCQIQMCMKKAGMCDGITPPTCASMTLGGIAGGESSEIEGIEEEMDTNAIGKGYDDGALKTSKDFRRNGYTGPSSYGITGTAEDYETKEQVTAFGPGFPVPNAFEKDRLHYGPSHKAIFGNTMPTTERPRSPTLAYGTRLTCLMRLHLAVVDAGAPSNVQGAYAEYEDEGVTIPANLNDLLANLPDDVNADSLQRMFRDSVEDRRALLQGFDMLMNHVKPKNSNMLKRKPNQANRNNTRRIAGQNVDSMQVSWGSPRLADEPLDTENDAKRMADVRNEKMAEPPFDPNAPPMIAGRLLIYDLDEEPPNVATKAERELSQKSRDVSECAISRQGLFMLASCLGTLCAVMFILTILMYMRLSRVSRSGEYERPRTTATVRMQMFLDVPV</sequence>
<accession>A0A915CAA9</accession>
<keyword evidence="1" id="KW-0732">Signal</keyword>
<dbReference type="PANTHER" id="PTHR22907:SF24">
    <property type="entry name" value="ZP DOMAIN-CONTAINING PROTEIN"/>
    <property type="match status" value="1"/>
</dbReference>
<evidence type="ECO:0000313" key="4">
    <source>
        <dbReference type="Proteomes" id="UP000887569"/>
    </source>
</evidence>
<feature type="transmembrane region" description="Helical" evidence="2">
    <location>
        <begin position="397"/>
        <end position="419"/>
    </location>
</feature>
<evidence type="ECO:0000259" key="3">
    <source>
        <dbReference type="PROSITE" id="PS51034"/>
    </source>
</evidence>
<dbReference type="Pfam" id="PF25301">
    <property type="entry name" value="CUT_C"/>
    <property type="match status" value="1"/>
</dbReference>
<dbReference type="PROSITE" id="PS51034">
    <property type="entry name" value="ZP_2"/>
    <property type="match status" value="1"/>
</dbReference>
<keyword evidence="2" id="KW-0472">Membrane</keyword>